<dbReference type="AlphaFoldDB" id="A0A4W6FG94"/>
<dbReference type="InterPro" id="IPR027417">
    <property type="entry name" value="P-loop_NTPase"/>
</dbReference>
<dbReference type="Ensembl" id="ENSLCAT00010051582.1">
    <property type="protein sequence ID" value="ENSLCAP00010050270.1"/>
    <property type="gene ID" value="ENSLCAG00010023454.1"/>
</dbReference>
<feature type="binding site" evidence="3">
    <location>
        <position position="200"/>
    </location>
    <ligand>
        <name>3'-phosphoadenylyl sulfate</name>
        <dbReference type="ChEBI" id="CHEBI:58339"/>
    </ligand>
</feature>
<proteinExistence type="inferred from homology"/>
<accession>A0A4W6FG94</accession>
<dbReference type="SUPFAM" id="SSF52540">
    <property type="entry name" value="P-loop containing nucleoside triphosphate hydrolases"/>
    <property type="match status" value="1"/>
</dbReference>
<dbReference type="GO" id="GO:0008467">
    <property type="term" value="F:[heparan sulfate]-glucosamine 3-sulfotransferase activity"/>
    <property type="evidence" value="ECO:0007669"/>
    <property type="project" value="TreeGrafter"/>
</dbReference>
<gene>
    <name evidence="6" type="primary">HS3ST1</name>
</gene>
<dbReference type="Pfam" id="PF00685">
    <property type="entry name" value="Sulfotransfer_1"/>
    <property type="match status" value="1"/>
</dbReference>
<evidence type="ECO:0000259" key="5">
    <source>
        <dbReference type="Pfam" id="PF00685"/>
    </source>
</evidence>
<feature type="domain" description="Sulfotransferase" evidence="5">
    <location>
        <begin position="126"/>
        <end position="217"/>
    </location>
</feature>
<dbReference type="STRING" id="8187.ENSLCAP00010050270"/>
<dbReference type="Proteomes" id="UP000314980">
    <property type="component" value="Unassembled WGS sequence"/>
</dbReference>
<keyword evidence="1 4" id="KW-0808">Transferase</keyword>
<organism evidence="6 7">
    <name type="scientific">Lates calcarifer</name>
    <name type="common">Barramundi</name>
    <name type="synonym">Holocentrus calcarifer</name>
    <dbReference type="NCBI Taxonomy" id="8187"/>
    <lineage>
        <taxon>Eukaryota</taxon>
        <taxon>Metazoa</taxon>
        <taxon>Chordata</taxon>
        <taxon>Craniata</taxon>
        <taxon>Vertebrata</taxon>
        <taxon>Euteleostomi</taxon>
        <taxon>Actinopterygii</taxon>
        <taxon>Neopterygii</taxon>
        <taxon>Teleostei</taxon>
        <taxon>Neoteleostei</taxon>
        <taxon>Acanthomorphata</taxon>
        <taxon>Carangaria</taxon>
        <taxon>Carangaria incertae sedis</taxon>
        <taxon>Centropomidae</taxon>
        <taxon>Lates</taxon>
    </lineage>
</organism>
<dbReference type="InterPro" id="IPR000863">
    <property type="entry name" value="Sulfotransferase_dom"/>
</dbReference>
<evidence type="ECO:0000313" key="7">
    <source>
        <dbReference type="Proteomes" id="UP000314980"/>
    </source>
</evidence>
<evidence type="ECO:0000256" key="4">
    <source>
        <dbReference type="RuleBase" id="RU361155"/>
    </source>
</evidence>
<feature type="binding site" evidence="3">
    <location>
        <position position="208"/>
    </location>
    <ligand>
        <name>3'-phosphoadenylyl sulfate</name>
        <dbReference type="ChEBI" id="CHEBI:58339"/>
    </ligand>
</feature>
<comment type="similarity">
    <text evidence="4">Belongs to the sulfotransferase 1 family.</text>
</comment>
<dbReference type="InParanoid" id="A0A4W6FG94"/>
<keyword evidence="7" id="KW-1185">Reference proteome</keyword>
<evidence type="ECO:0000256" key="2">
    <source>
        <dbReference type="ARBA" id="ARBA00023180"/>
    </source>
</evidence>
<evidence type="ECO:0000256" key="3">
    <source>
        <dbReference type="PIRSR" id="PIRSR637359-2"/>
    </source>
</evidence>
<dbReference type="PANTHER" id="PTHR10605">
    <property type="entry name" value="HEPARAN SULFATE SULFOTRANSFERASE"/>
    <property type="match status" value="1"/>
</dbReference>
<evidence type="ECO:0000313" key="6">
    <source>
        <dbReference type="Ensembl" id="ENSLCAP00010050270.1"/>
    </source>
</evidence>
<sequence>MLFNVSRYFPEVFCLIRYPLITAVFFPCSYCCWQRRGFFFNWTIVLRQLLFQCGIQFWCFCQAEIPQGQDLPHGSLDSSGCCFLQCSPPPSPQDRRWLTGGHLRLPPHRPSTTAPPPTQTGPSSSFLSLHSAVAAAQNEVHFFDWESHFQKGLSWYLSQMPYAFPDQLTVEKTPAYFTSSKVPKRIHQMNPDIKLLLILRDPTERVLSDYTQVFYNPPAEAQALPAHRVRAGEGRLRSIWDTRLSIAACTMCTCRTGCSTSHWRAFTLWTGTS</sequence>
<reference evidence="6" key="3">
    <citation type="submission" date="2025-09" db="UniProtKB">
        <authorList>
            <consortium name="Ensembl"/>
        </authorList>
    </citation>
    <scope>IDENTIFICATION</scope>
</reference>
<dbReference type="PANTHER" id="PTHR10605:SF16">
    <property type="entry name" value="HEPARAN SULFATE GLUCOSAMINE 3-O-SULFOTRANSFERASE 1"/>
    <property type="match status" value="1"/>
</dbReference>
<evidence type="ECO:0000256" key="1">
    <source>
        <dbReference type="ARBA" id="ARBA00022679"/>
    </source>
</evidence>
<dbReference type="GeneTree" id="ENSGT00940000160449"/>
<reference evidence="7" key="1">
    <citation type="submission" date="2015-09" db="EMBL/GenBank/DDBJ databases">
        <authorList>
            <person name="Sai Rama Sridatta P."/>
        </authorList>
    </citation>
    <scope>NUCLEOTIDE SEQUENCE [LARGE SCALE GENOMIC DNA]</scope>
</reference>
<dbReference type="Gene3D" id="3.40.50.300">
    <property type="entry name" value="P-loop containing nucleotide triphosphate hydrolases"/>
    <property type="match status" value="1"/>
</dbReference>
<reference evidence="6" key="2">
    <citation type="submission" date="2025-08" db="UniProtKB">
        <authorList>
            <consortium name="Ensembl"/>
        </authorList>
    </citation>
    <scope>IDENTIFICATION</scope>
</reference>
<keyword evidence="2" id="KW-0325">Glycoprotein</keyword>
<name>A0A4W6FG94_LATCA</name>
<dbReference type="InterPro" id="IPR037359">
    <property type="entry name" value="NST/OST"/>
</dbReference>
<dbReference type="EC" id="2.8.2.-" evidence="4"/>
<protein>
    <recommendedName>
        <fullName evidence="4">Sulfotransferase</fullName>
        <ecNumber evidence="4">2.8.2.-</ecNumber>
    </recommendedName>
</protein>